<reference evidence="5" key="1">
    <citation type="submission" date="2021-02" db="EMBL/GenBank/DDBJ databases">
        <authorList>
            <person name="Nowell W R."/>
        </authorList>
    </citation>
    <scope>NUCLEOTIDE SEQUENCE</scope>
</reference>
<dbReference type="GO" id="GO:0006412">
    <property type="term" value="P:translation"/>
    <property type="evidence" value="ECO:0007669"/>
    <property type="project" value="InterPro"/>
</dbReference>
<feature type="domain" description="Ubiquitin-like" evidence="4">
    <location>
        <begin position="1"/>
        <end position="75"/>
    </location>
</feature>
<keyword evidence="1" id="KW-0689">Ribosomal protein</keyword>
<dbReference type="SMART" id="SM00213">
    <property type="entry name" value="UBQ"/>
    <property type="match status" value="1"/>
</dbReference>
<gene>
    <name evidence="5" type="ORF">JXQ802_LOCUS20617</name>
</gene>
<dbReference type="Pfam" id="PF04758">
    <property type="entry name" value="Ribosomal_S30"/>
    <property type="match status" value="1"/>
</dbReference>
<dbReference type="PROSITE" id="PS50053">
    <property type="entry name" value="UBIQUITIN_2"/>
    <property type="match status" value="1"/>
</dbReference>
<dbReference type="InterPro" id="IPR000626">
    <property type="entry name" value="Ubiquitin-like_dom"/>
</dbReference>
<dbReference type="Pfam" id="PF00240">
    <property type="entry name" value="ubiquitin"/>
    <property type="match status" value="1"/>
</dbReference>
<comment type="caution">
    <text evidence="5">The sequence shown here is derived from an EMBL/GenBank/DDBJ whole genome shotgun (WGS) entry which is preliminary data.</text>
</comment>
<dbReference type="PANTHER" id="PTHR12650:SF15">
    <property type="entry name" value="RIBOSOMAL PROTEIN S30, ISOFORM A"/>
    <property type="match status" value="1"/>
</dbReference>
<dbReference type="Gene3D" id="3.10.20.90">
    <property type="entry name" value="Phosphatidylinositol 3-kinase Catalytic Subunit, Chain A, domain 1"/>
    <property type="match status" value="1"/>
</dbReference>
<evidence type="ECO:0000313" key="5">
    <source>
        <dbReference type="EMBL" id="CAF1129322.1"/>
    </source>
</evidence>
<protein>
    <recommendedName>
        <fullName evidence="4">Ubiquitin-like domain-containing protein</fullName>
    </recommendedName>
</protein>
<dbReference type="Proteomes" id="UP000663870">
    <property type="component" value="Unassembled WGS sequence"/>
</dbReference>
<dbReference type="EMBL" id="CAJNOL010000592">
    <property type="protein sequence ID" value="CAF1129322.1"/>
    <property type="molecule type" value="Genomic_DNA"/>
</dbReference>
<keyword evidence="2" id="KW-0687">Ribonucleoprotein</keyword>
<dbReference type="InterPro" id="IPR006846">
    <property type="entry name" value="Ribosomal_eS30"/>
</dbReference>
<evidence type="ECO:0000256" key="2">
    <source>
        <dbReference type="ARBA" id="ARBA00023274"/>
    </source>
</evidence>
<dbReference type="PANTHER" id="PTHR12650">
    <property type="entry name" value="40S RIBOSOMAL PROTEIN S30/UBIQUITIN-LIKE PROTEIN FUBI"/>
    <property type="match status" value="1"/>
</dbReference>
<evidence type="ECO:0000256" key="1">
    <source>
        <dbReference type="ARBA" id="ARBA00022980"/>
    </source>
</evidence>
<accession>A0A814R571</accession>
<dbReference type="InterPro" id="IPR029071">
    <property type="entry name" value="Ubiquitin-like_domsf"/>
</dbReference>
<evidence type="ECO:0000256" key="3">
    <source>
        <dbReference type="SAM" id="MobiDB-lite"/>
    </source>
</evidence>
<sequence length="138" mass="15502">MQVFVRGDTELIPLELENDHTVQDIREYIADEYDVDMNELVLSYHGTLLNDEQTIEQCGLISGSTLDATMKLFGGKVHGSLARAGKVKGQTPKVAKQEKRKKKTGRAKRRLQYKQRFVNKVTGVGRRRGPNSNQQAAS</sequence>
<evidence type="ECO:0000259" key="4">
    <source>
        <dbReference type="PROSITE" id="PS50053"/>
    </source>
</evidence>
<organism evidence="5 6">
    <name type="scientific">Rotaria sordida</name>
    <dbReference type="NCBI Taxonomy" id="392033"/>
    <lineage>
        <taxon>Eukaryota</taxon>
        <taxon>Metazoa</taxon>
        <taxon>Spiralia</taxon>
        <taxon>Gnathifera</taxon>
        <taxon>Rotifera</taxon>
        <taxon>Eurotatoria</taxon>
        <taxon>Bdelloidea</taxon>
        <taxon>Philodinida</taxon>
        <taxon>Philodinidae</taxon>
        <taxon>Rotaria</taxon>
    </lineage>
</organism>
<feature type="region of interest" description="Disordered" evidence="3">
    <location>
        <begin position="84"/>
        <end position="111"/>
    </location>
</feature>
<dbReference type="GO" id="GO:0022627">
    <property type="term" value="C:cytosolic small ribosomal subunit"/>
    <property type="evidence" value="ECO:0007669"/>
    <property type="project" value="TreeGrafter"/>
</dbReference>
<dbReference type="SUPFAM" id="SSF54236">
    <property type="entry name" value="Ubiquitin-like"/>
    <property type="match status" value="1"/>
</dbReference>
<feature type="region of interest" description="Disordered" evidence="3">
    <location>
        <begin position="119"/>
        <end position="138"/>
    </location>
</feature>
<name>A0A814R571_9BILA</name>
<feature type="compositionally biased region" description="Basic residues" evidence="3">
    <location>
        <begin position="98"/>
        <end position="111"/>
    </location>
</feature>
<evidence type="ECO:0000313" key="6">
    <source>
        <dbReference type="Proteomes" id="UP000663870"/>
    </source>
</evidence>
<proteinExistence type="predicted"/>
<keyword evidence="6" id="KW-1185">Reference proteome</keyword>
<dbReference type="GO" id="GO:0003735">
    <property type="term" value="F:structural constituent of ribosome"/>
    <property type="evidence" value="ECO:0007669"/>
    <property type="project" value="InterPro"/>
</dbReference>
<dbReference type="AlphaFoldDB" id="A0A814R571"/>